<evidence type="ECO:0000256" key="7">
    <source>
        <dbReference type="SAM" id="Phobius"/>
    </source>
</evidence>
<protein>
    <submittedName>
        <fullName evidence="9">Glycosyltransferase</fullName>
    </submittedName>
</protein>
<dbReference type="GeneID" id="96911508"/>
<dbReference type="Pfam" id="PF13641">
    <property type="entry name" value="Glyco_tranf_2_3"/>
    <property type="match status" value="1"/>
</dbReference>
<proteinExistence type="predicted"/>
<dbReference type="EMBL" id="BKBI01000006">
    <property type="protein sequence ID" value="GEQ35402.1"/>
    <property type="molecule type" value="Genomic_DNA"/>
</dbReference>
<dbReference type="CDD" id="cd06421">
    <property type="entry name" value="CESA_CelA_like"/>
    <property type="match status" value="1"/>
</dbReference>
<evidence type="ECO:0000313" key="10">
    <source>
        <dbReference type="Proteomes" id="UP000887127"/>
    </source>
</evidence>
<evidence type="ECO:0000259" key="8">
    <source>
        <dbReference type="Pfam" id="PF07238"/>
    </source>
</evidence>
<evidence type="ECO:0000256" key="4">
    <source>
        <dbReference type="ARBA" id="ARBA00022692"/>
    </source>
</evidence>
<evidence type="ECO:0000256" key="1">
    <source>
        <dbReference type="ARBA" id="ARBA00004141"/>
    </source>
</evidence>
<dbReference type="SUPFAM" id="SSF141371">
    <property type="entry name" value="PilZ domain-like"/>
    <property type="match status" value="1"/>
</dbReference>
<keyword evidence="3" id="KW-0808">Transferase</keyword>
<keyword evidence="5 7" id="KW-1133">Transmembrane helix</keyword>
<dbReference type="RefSeq" id="WP_091762161.1">
    <property type="nucleotide sequence ID" value="NZ_BJVX01000009.1"/>
</dbReference>
<name>A0AAV3WTT1_9LACT</name>
<dbReference type="SUPFAM" id="SSF53448">
    <property type="entry name" value="Nucleotide-diphospho-sugar transferases"/>
    <property type="match status" value="1"/>
</dbReference>
<feature type="transmembrane region" description="Helical" evidence="7">
    <location>
        <begin position="418"/>
        <end position="441"/>
    </location>
</feature>
<dbReference type="GO" id="GO:0005886">
    <property type="term" value="C:plasma membrane"/>
    <property type="evidence" value="ECO:0007669"/>
    <property type="project" value="TreeGrafter"/>
</dbReference>
<reference evidence="9" key="1">
    <citation type="submission" date="2019-08" db="EMBL/GenBank/DDBJ databases">
        <title>Marinilactibacillus psychrotolerans M13-2T whole genome sequencing project.</title>
        <authorList>
            <person name="Ishikawa M."/>
            <person name="Suzuki T."/>
            <person name="Matsutani M."/>
        </authorList>
    </citation>
    <scope>NUCLEOTIDE SEQUENCE</scope>
    <source>
        <strain evidence="9">M13-2T</strain>
    </source>
</reference>
<dbReference type="PANTHER" id="PTHR43867:SF2">
    <property type="entry name" value="CELLULOSE SYNTHASE CATALYTIC SUBUNIT A [UDP-FORMING]"/>
    <property type="match status" value="1"/>
</dbReference>
<dbReference type="InterPro" id="IPR029044">
    <property type="entry name" value="Nucleotide-diphossugar_trans"/>
</dbReference>
<gene>
    <name evidence="9" type="ORF">M132T_09100</name>
</gene>
<dbReference type="Proteomes" id="UP000887127">
    <property type="component" value="Unassembled WGS sequence"/>
</dbReference>
<dbReference type="GO" id="GO:0016758">
    <property type="term" value="F:hexosyltransferase activity"/>
    <property type="evidence" value="ECO:0007669"/>
    <property type="project" value="TreeGrafter"/>
</dbReference>
<dbReference type="AlphaFoldDB" id="A0AAV3WTT1"/>
<dbReference type="PANTHER" id="PTHR43867">
    <property type="entry name" value="CELLULOSE SYNTHASE CATALYTIC SUBUNIT A [UDP-FORMING]"/>
    <property type="match status" value="1"/>
</dbReference>
<dbReference type="Gene3D" id="2.40.10.220">
    <property type="entry name" value="predicted glycosyltransferase like domains"/>
    <property type="match status" value="1"/>
</dbReference>
<dbReference type="GO" id="GO:0035438">
    <property type="term" value="F:cyclic-di-GMP binding"/>
    <property type="evidence" value="ECO:0007669"/>
    <property type="project" value="InterPro"/>
</dbReference>
<keyword evidence="2" id="KW-0328">Glycosyltransferase</keyword>
<feature type="transmembrane region" description="Helical" evidence="7">
    <location>
        <begin position="9"/>
        <end position="30"/>
    </location>
</feature>
<keyword evidence="6 7" id="KW-0472">Membrane</keyword>
<feature type="transmembrane region" description="Helical" evidence="7">
    <location>
        <begin position="492"/>
        <end position="516"/>
    </location>
</feature>
<dbReference type="Gene3D" id="3.90.550.10">
    <property type="entry name" value="Spore Coat Polysaccharide Biosynthesis Protein SpsA, Chain A"/>
    <property type="match status" value="1"/>
</dbReference>
<evidence type="ECO:0000256" key="3">
    <source>
        <dbReference type="ARBA" id="ARBA00022679"/>
    </source>
</evidence>
<dbReference type="Pfam" id="PF07238">
    <property type="entry name" value="PilZ"/>
    <property type="match status" value="1"/>
</dbReference>
<feature type="transmembrane region" description="Helical" evidence="7">
    <location>
        <begin position="374"/>
        <end position="398"/>
    </location>
</feature>
<feature type="domain" description="PilZ" evidence="8">
    <location>
        <begin position="522"/>
        <end position="619"/>
    </location>
</feature>
<evidence type="ECO:0000256" key="6">
    <source>
        <dbReference type="ARBA" id="ARBA00023136"/>
    </source>
</evidence>
<evidence type="ECO:0000256" key="5">
    <source>
        <dbReference type="ARBA" id="ARBA00022989"/>
    </source>
</evidence>
<feature type="transmembrane region" description="Helical" evidence="7">
    <location>
        <begin position="462"/>
        <end position="480"/>
    </location>
</feature>
<feature type="transmembrane region" description="Helical" evidence="7">
    <location>
        <begin position="36"/>
        <end position="61"/>
    </location>
</feature>
<comment type="caution">
    <text evidence="9">The sequence shown here is derived from an EMBL/GenBank/DDBJ whole genome shotgun (WGS) entry which is preliminary data.</text>
</comment>
<evidence type="ECO:0000313" key="9">
    <source>
        <dbReference type="EMBL" id="GEQ35402.1"/>
    </source>
</evidence>
<dbReference type="InterPro" id="IPR009875">
    <property type="entry name" value="PilZ_domain"/>
</dbReference>
<evidence type="ECO:0000256" key="2">
    <source>
        <dbReference type="ARBA" id="ARBA00022676"/>
    </source>
</evidence>
<organism evidence="9 10">
    <name type="scientific">Marinilactibacillus psychrotolerans</name>
    <dbReference type="NCBI Taxonomy" id="191770"/>
    <lineage>
        <taxon>Bacteria</taxon>
        <taxon>Bacillati</taxon>
        <taxon>Bacillota</taxon>
        <taxon>Bacilli</taxon>
        <taxon>Lactobacillales</taxon>
        <taxon>Carnobacteriaceae</taxon>
        <taxon>Marinilactibacillus</taxon>
    </lineage>
</organism>
<sequence length="757" mass="87866">MRSKQNQKFLFLITFLFMTIYLLWRLFFTLPFQEGLFALIMGVLLLASEMSAAFGTFELFWRKNKESEIEKPLPLEEDFPHVDVFIATHNESADLLFNTINASTFMDYPDKSKVHIYVCDDGNRKEIAELAKSLNVNYLGLSENKDAKSGNLNHALSMSHSPLVVTFDSDMIPRHNFLMESVPYFLIPDYQKNNEGVWERISSEKRNDSEKVGFVQTPQSFYNPDLFQFNLFAETTIPNEQDFFTKEINVMRNSSNSATYTGSNTVLSRRALEEIGGFPTDTITEDFQTGILIQSKGYRTIATTEVVANGLAPTSIKNLISQRVRWARGVIQSVRNTRIPFNKELSISSRISYLVSHSYWWSFARRLIFTISPILFALFNVRIAVCGFWDLLLFWGPSHLFYSLSMRSLSSATRNQRWSQIIDTILAPFMILPVLLESIGLKQMKFKVTNKDSEEDTVFQQILFSLPHLFLLFLSIAALLKFTMGKYGSELFYGSIIIFWLVYNVINLLYAIFFLLGRKLYRKSERIAANEIVVLSIQGKSIKGRTLNLSEGGLLLELNQAEYIPNDYAVPLKIENARYCAEFEGTIQYVKESSESWLYGIQISSINEENKRQYSQLIYDRMHSLPVKLDVWMTAFDDMMNNLSKRIEKQRPDMRKLPRVTLNKLVEFEDGTQGTIKDFNYEYARISGLKDHENFKILTLRLDDNFFQINFEPVLEQKINKNKGRLYQIQNYKELSESPLFMKELKHWINEQKLSTQ</sequence>
<comment type="subcellular location">
    <subcellularLocation>
        <location evidence="1">Membrane</location>
        <topology evidence="1">Multi-pass membrane protein</topology>
    </subcellularLocation>
</comment>
<keyword evidence="4 7" id="KW-0812">Transmembrane</keyword>
<accession>A0AAV3WTT1</accession>
<dbReference type="InterPro" id="IPR050321">
    <property type="entry name" value="Glycosyltr_2/OpgH_subfam"/>
</dbReference>